<evidence type="ECO:0000313" key="3">
    <source>
        <dbReference type="Proteomes" id="UP000813824"/>
    </source>
</evidence>
<dbReference type="PANTHER" id="PTHR46791:SF5">
    <property type="entry name" value="CLR5 DOMAIN-CONTAINING PROTEIN-RELATED"/>
    <property type="match status" value="1"/>
</dbReference>
<organism evidence="2 3">
    <name type="scientific">Cristinia sonorae</name>
    <dbReference type="NCBI Taxonomy" id="1940300"/>
    <lineage>
        <taxon>Eukaryota</taxon>
        <taxon>Fungi</taxon>
        <taxon>Dikarya</taxon>
        <taxon>Basidiomycota</taxon>
        <taxon>Agaricomycotina</taxon>
        <taxon>Agaricomycetes</taxon>
        <taxon>Agaricomycetidae</taxon>
        <taxon>Agaricales</taxon>
        <taxon>Pleurotineae</taxon>
        <taxon>Stephanosporaceae</taxon>
        <taxon>Cristinia</taxon>
    </lineage>
</organism>
<dbReference type="PANTHER" id="PTHR46791">
    <property type="entry name" value="EXPRESSED PROTEIN"/>
    <property type="match status" value="1"/>
</dbReference>
<dbReference type="AlphaFoldDB" id="A0A8K0XLB5"/>
<feature type="non-terminal residue" evidence="2">
    <location>
        <position position="161"/>
    </location>
</feature>
<keyword evidence="3" id="KW-1185">Reference proteome</keyword>
<evidence type="ECO:0000313" key="2">
    <source>
        <dbReference type="EMBL" id="KAH8088949.1"/>
    </source>
</evidence>
<name>A0A8K0XLB5_9AGAR</name>
<protein>
    <recommendedName>
        <fullName evidence="1">Integrase core domain-containing protein</fullName>
    </recommendedName>
</protein>
<gene>
    <name evidence="2" type="ORF">BXZ70DRAFT_865733</name>
</gene>
<evidence type="ECO:0000259" key="1">
    <source>
        <dbReference type="Pfam" id="PF24764"/>
    </source>
</evidence>
<dbReference type="Proteomes" id="UP000813824">
    <property type="component" value="Unassembled WGS sequence"/>
</dbReference>
<dbReference type="InterPro" id="IPR058913">
    <property type="entry name" value="Integrase_dom_put"/>
</dbReference>
<reference evidence="2" key="1">
    <citation type="journal article" date="2021" name="New Phytol.">
        <title>Evolutionary innovations through gain and loss of genes in the ectomycorrhizal Boletales.</title>
        <authorList>
            <person name="Wu G."/>
            <person name="Miyauchi S."/>
            <person name="Morin E."/>
            <person name="Kuo A."/>
            <person name="Drula E."/>
            <person name="Varga T."/>
            <person name="Kohler A."/>
            <person name="Feng B."/>
            <person name="Cao Y."/>
            <person name="Lipzen A."/>
            <person name="Daum C."/>
            <person name="Hundley H."/>
            <person name="Pangilinan J."/>
            <person name="Johnson J."/>
            <person name="Barry K."/>
            <person name="LaButti K."/>
            <person name="Ng V."/>
            <person name="Ahrendt S."/>
            <person name="Min B."/>
            <person name="Choi I.G."/>
            <person name="Park H."/>
            <person name="Plett J.M."/>
            <person name="Magnuson J."/>
            <person name="Spatafora J.W."/>
            <person name="Nagy L.G."/>
            <person name="Henrissat B."/>
            <person name="Grigoriev I.V."/>
            <person name="Yang Z.L."/>
            <person name="Xu J."/>
            <person name="Martin F.M."/>
        </authorList>
    </citation>
    <scope>NUCLEOTIDE SEQUENCE</scope>
    <source>
        <strain evidence="2">KKN 215</strain>
    </source>
</reference>
<sequence length="161" mass="19358">HAHSNISDDELDTLILDIRRAKPNSGIRYTDGYLRSKGYRIQRDRIIASLRRIDPLGQVLRHHTTTRRRQYQVPRPNALWHKLTNRGVTRSTYNNRIERLWVEVGSQYVRAWRAFFYRLEQLHGLDASNPHHLWLIHYLFLDDINKDGKEFRYGWNFHPVS</sequence>
<dbReference type="OrthoDB" id="3353107at2759"/>
<dbReference type="EMBL" id="JAEVFJ010000039">
    <property type="protein sequence ID" value="KAH8088949.1"/>
    <property type="molecule type" value="Genomic_DNA"/>
</dbReference>
<dbReference type="Pfam" id="PF24764">
    <property type="entry name" value="rva_4"/>
    <property type="match status" value="1"/>
</dbReference>
<comment type="caution">
    <text evidence="2">The sequence shown here is derived from an EMBL/GenBank/DDBJ whole genome shotgun (WGS) entry which is preliminary data.</text>
</comment>
<proteinExistence type="predicted"/>
<feature type="domain" description="Integrase core" evidence="1">
    <location>
        <begin position="90"/>
        <end position="160"/>
    </location>
</feature>
<accession>A0A8K0XLB5</accession>
<feature type="non-terminal residue" evidence="2">
    <location>
        <position position="1"/>
    </location>
</feature>